<dbReference type="EMBL" id="MLJW01000062">
    <property type="protein sequence ID" value="OIR03909.1"/>
    <property type="molecule type" value="Genomic_DNA"/>
</dbReference>
<dbReference type="Gene3D" id="3.30.390.50">
    <property type="entry name" value="CO dehydrogenase flavoprotein, C-terminal domain"/>
    <property type="match status" value="1"/>
</dbReference>
<organism evidence="2">
    <name type="scientific">mine drainage metagenome</name>
    <dbReference type="NCBI Taxonomy" id="410659"/>
    <lineage>
        <taxon>unclassified sequences</taxon>
        <taxon>metagenomes</taxon>
        <taxon>ecological metagenomes</taxon>
    </lineage>
</organism>
<keyword evidence="2" id="KW-0436">Ligase</keyword>
<dbReference type="PANTHER" id="PTHR43679:SF2">
    <property type="entry name" value="OCTANOYL-[GCVH]:PROTEIN N-OCTANOYLTRANSFERASE"/>
    <property type="match status" value="1"/>
</dbReference>
<comment type="caution">
    <text evidence="2">The sequence shown here is derived from an EMBL/GenBank/DDBJ whole genome shotgun (WGS) entry which is preliminary data.</text>
</comment>
<dbReference type="Gene3D" id="3.30.930.10">
    <property type="entry name" value="Bira Bifunctional Protein, Domain 2"/>
    <property type="match status" value="1"/>
</dbReference>
<dbReference type="Pfam" id="PF21948">
    <property type="entry name" value="LplA-B_cat"/>
    <property type="match status" value="1"/>
</dbReference>
<dbReference type="SUPFAM" id="SSF55681">
    <property type="entry name" value="Class II aaRS and biotin synthetases"/>
    <property type="match status" value="1"/>
</dbReference>
<proteinExistence type="predicted"/>
<dbReference type="PANTHER" id="PTHR43679">
    <property type="entry name" value="OCTANOYLTRANSFERASE LIPM-RELATED"/>
    <property type="match status" value="1"/>
</dbReference>
<dbReference type="InterPro" id="IPR004143">
    <property type="entry name" value="BPL_LPL_catalytic"/>
</dbReference>
<reference evidence="2" key="1">
    <citation type="submission" date="2016-10" db="EMBL/GenBank/DDBJ databases">
        <title>Sequence of Gallionella enrichment culture.</title>
        <authorList>
            <person name="Poehlein A."/>
            <person name="Muehling M."/>
            <person name="Daniel R."/>
        </authorList>
    </citation>
    <scope>NUCLEOTIDE SEQUENCE</scope>
</reference>
<accession>A0A1J5SID6</accession>
<dbReference type="EC" id="6.3.1.20" evidence="2"/>
<dbReference type="GO" id="GO:0016979">
    <property type="term" value="F:lipoate-protein ligase activity"/>
    <property type="evidence" value="ECO:0007669"/>
    <property type="project" value="UniProtKB-EC"/>
</dbReference>
<protein>
    <submittedName>
        <fullName evidence="2">Lipoate-protein ligase LplJ</fullName>
        <ecNumber evidence="2">6.3.1.20</ecNumber>
    </submittedName>
</protein>
<dbReference type="CDD" id="cd16443">
    <property type="entry name" value="LplA"/>
    <property type="match status" value="1"/>
</dbReference>
<feature type="domain" description="BPL/LPL catalytic" evidence="1">
    <location>
        <begin position="31"/>
        <end position="222"/>
    </location>
</feature>
<evidence type="ECO:0000259" key="1">
    <source>
        <dbReference type="PROSITE" id="PS51733"/>
    </source>
</evidence>
<dbReference type="PROSITE" id="PS51733">
    <property type="entry name" value="BPL_LPL_CATALYTIC"/>
    <property type="match status" value="1"/>
</dbReference>
<dbReference type="InterPro" id="IPR045864">
    <property type="entry name" value="aa-tRNA-synth_II/BPL/LPL"/>
</dbReference>
<dbReference type="AlphaFoldDB" id="A0A1J5SID6"/>
<sequence length="356" mass="39250">MTPRWRLIDAGVRPAAEHFAVNRALLEARAQGGRSTLRFLQFAPSALLGYHQSAAQELRLDYCAEHGIAIQRRISGGGAIYMDETQFGWELYLHQSEIGSHDMAAIARRICEAAARAVASFGLDARFRPRNDIEVDGRKISGTGGVMDGEALLYHGTLLVEFDVEKMLRILRIPAEKLSDKAIADARSRVVNLAELLGFPPPLAAVKASLQQSFADEFGVVFEPGELSDGELARYQVALREIDSPEWIHLVDKPRSDLPILEAFRKFSGGLLRAALACDRPGGRLRQVWFSGDIFVSPRRTVADLEAALKDVALDDIGPTVRTFFCARDCDMLGLTAADFIAVLHQALDQERSPRP</sequence>
<name>A0A1J5SID6_9ZZZZ</name>
<gene>
    <name evidence="2" type="primary">lplJ</name>
    <name evidence="2" type="ORF">GALL_140900</name>
</gene>
<evidence type="ECO:0000313" key="2">
    <source>
        <dbReference type="EMBL" id="OIR03909.1"/>
    </source>
</evidence>
<dbReference type="InterPro" id="IPR050664">
    <property type="entry name" value="Octanoyltrans_LipM/LipL"/>
</dbReference>